<dbReference type="Proteomes" id="UP000019149">
    <property type="component" value="Unassembled WGS sequence"/>
</dbReference>
<reference evidence="2 3" key="1">
    <citation type="journal article" date="2013" name="Nat. Genet.">
        <title>The genome of the hydatid tapeworm Echinococcus granulosus.</title>
        <authorList>
            <person name="Zheng H."/>
            <person name="Zhang W."/>
            <person name="Zhang L."/>
            <person name="Zhang Z."/>
            <person name="Li J."/>
            <person name="Lu G."/>
            <person name="Zhu Y."/>
            <person name="Wang Y."/>
            <person name="Huang Y."/>
            <person name="Liu J."/>
            <person name="Kang H."/>
            <person name="Chen J."/>
            <person name="Wang L."/>
            <person name="Chen A."/>
            <person name="Yu S."/>
            <person name="Gao Z."/>
            <person name="Jin L."/>
            <person name="Gu W."/>
            <person name="Wang Z."/>
            <person name="Zhao L."/>
            <person name="Shi B."/>
            <person name="Wen H."/>
            <person name="Lin R."/>
            <person name="Jones M.K."/>
            <person name="Brejova B."/>
            <person name="Vinar T."/>
            <person name="Zhao G."/>
            <person name="McManus D.P."/>
            <person name="Chen Z."/>
            <person name="Zhou Y."/>
            <person name="Wang S."/>
        </authorList>
    </citation>
    <scope>NUCLEOTIDE SEQUENCE [LARGE SCALE GENOMIC DNA]</scope>
</reference>
<dbReference type="EMBL" id="APAU02000093">
    <property type="protein sequence ID" value="EUB57124.1"/>
    <property type="molecule type" value="Genomic_DNA"/>
</dbReference>
<dbReference type="CTD" id="36343723"/>
<dbReference type="RefSeq" id="XP_024348320.1">
    <property type="nucleotide sequence ID" value="XM_024497257.1"/>
</dbReference>
<evidence type="ECO:0000256" key="1">
    <source>
        <dbReference type="SAM" id="Phobius"/>
    </source>
</evidence>
<keyword evidence="1" id="KW-0472">Membrane</keyword>
<keyword evidence="1" id="KW-0812">Transmembrane</keyword>
<evidence type="ECO:0000313" key="2">
    <source>
        <dbReference type="EMBL" id="EUB57124.1"/>
    </source>
</evidence>
<dbReference type="AlphaFoldDB" id="W6UUQ2"/>
<gene>
    <name evidence="2" type="ORF">EGR_08008</name>
</gene>
<organism evidence="2 3">
    <name type="scientific">Echinococcus granulosus</name>
    <name type="common">Hydatid tapeworm</name>
    <dbReference type="NCBI Taxonomy" id="6210"/>
    <lineage>
        <taxon>Eukaryota</taxon>
        <taxon>Metazoa</taxon>
        <taxon>Spiralia</taxon>
        <taxon>Lophotrochozoa</taxon>
        <taxon>Platyhelminthes</taxon>
        <taxon>Cestoda</taxon>
        <taxon>Eucestoda</taxon>
        <taxon>Cyclophyllidea</taxon>
        <taxon>Taeniidae</taxon>
        <taxon>Echinococcus</taxon>
        <taxon>Echinococcus granulosus group</taxon>
    </lineage>
</organism>
<name>W6UUQ2_ECHGR</name>
<accession>W6UUQ2</accession>
<keyword evidence="1" id="KW-1133">Transmembrane helix</keyword>
<feature type="transmembrane region" description="Helical" evidence="1">
    <location>
        <begin position="12"/>
        <end position="29"/>
    </location>
</feature>
<proteinExistence type="predicted"/>
<protein>
    <submittedName>
        <fullName evidence="2">Uncharacterized protein</fullName>
    </submittedName>
</protein>
<comment type="caution">
    <text evidence="2">The sequence shown here is derived from an EMBL/GenBank/DDBJ whole genome shotgun (WGS) entry which is preliminary data.</text>
</comment>
<keyword evidence="3" id="KW-1185">Reference proteome</keyword>
<sequence length="117" mass="12803">MSKRGSKRVLTSTSMIIGPYMIGVFMGLLKRGKAIFDVKIGGDALLMYILLKTFQIDTATENSLQEAIQIGLSCALSRRTGERTPRTKRLLAHPQEVFFDSNEVIIVAKAPTASSAN</sequence>
<dbReference type="GeneID" id="36343723"/>
<evidence type="ECO:0000313" key="3">
    <source>
        <dbReference type="Proteomes" id="UP000019149"/>
    </source>
</evidence>
<dbReference type="KEGG" id="egl:EGR_08008"/>